<dbReference type="Pfam" id="PF05743">
    <property type="entry name" value="UEV"/>
    <property type="match status" value="1"/>
</dbReference>
<dbReference type="CDD" id="cd11685">
    <property type="entry name" value="UEV_TSG101-like"/>
    <property type="match status" value="1"/>
</dbReference>
<dbReference type="OrthoDB" id="306304at2759"/>
<gene>
    <name evidence="3" type="ORF">TRFO_33028</name>
</gene>
<feature type="domain" description="UEV" evidence="2">
    <location>
        <begin position="1"/>
        <end position="141"/>
    </location>
</feature>
<dbReference type="InterPro" id="IPR052070">
    <property type="entry name" value="ESCRT-I_UEV_domain"/>
</dbReference>
<organism evidence="3 4">
    <name type="scientific">Tritrichomonas foetus</name>
    <dbReference type="NCBI Taxonomy" id="1144522"/>
    <lineage>
        <taxon>Eukaryota</taxon>
        <taxon>Metamonada</taxon>
        <taxon>Parabasalia</taxon>
        <taxon>Tritrichomonadida</taxon>
        <taxon>Tritrichomonadidae</taxon>
        <taxon>Tritrichomonas</taxon>
    </lineage>
</organism>
<evidence type="ECO:0000313" key="3">
    <source>
        <dbReference type="EMBL" id="OHT00373.1"/>
    </source>
</evidence>
<evidence type="ECO:0000259" key="2">
    <source>
        <dbReference type="PROSITE" id="PS51322"/>
    </source>
</evidence>
<dbReference type="GO" id="GO:0015031">
    <property type="term" value="P:protein transport"/>
    <property type="evidence" value="ECO:0007669"/>
    <property type="project" value="InterPro"/>
</dbReference>
<protein>
    <recommendedName>
        <fullName evidence="2">UEV domain-containing protein</fullName>
    </recommendedName>
</protein>
<reference evidence="3" key="1">
    <citation type="submission" date="2016-10" db="EMBL/GenBank/DDBJ databases">
        <authorList>
            <person name="Benchimol M."/>
            <person name="Almeida L.G."/>
            <person name="Vasconcelos A.T."/>
            <person name="Perreira-Neves A."/>
            <person name="Rosa I.A."/>
            <person name="Tasca T."/>
            <person name="Bogo M.R."/>
            <person name="de Souza W."/>
        </authorList>
    </citation>
    <scope>NUCLEOTIDE SEQUENCE [LARGE SCALE GENOMIC DNA]</scope>
    <source>
        <strain evidence="3">K</strain>
    </source>
</reference>
<dbReference type="GO" id="GO:0000813">
    <property type="term" value="C:ESCRT I complex"/>
    <property type="evidence" value="ECO:0007669"/>
    <property type="project" value="TreeGrafter"/>
</dbReference>
<dbReference type="Gene3D" id="3.10.110.10">
    <property type="entry name" value="Ubiquitin Conjugating Enzyme"/>
    <property type="match status" value="1"/>
</dbReference>
<dbReference type="GeneID" id="94843539"/>
<proteinExistence type="predicted"/>
<dbReference type="PANTHER" id="PTHR23306:SF3">
    <property type="entry name" value="TUMOR SUPPRESSOR PROTEIN 101"/>
    <property type="match status" value="1"/>
</dbReference>
<feature type="compositionally biased region" description="Low complexity" evidence="1">
    <location>
        <begin position="161"/>
        <end position="175"/>
    </location>
</feature>
<dbReference type="InterPro" id="IPR016135">
    <property type="entry name" value="UBQ-conjugating_enzyme/RWD"/>
</dbReference>
<name>A0A1J4JSX3_9EUKA</name>
<evidence type="ECO:0000313" key="4">
    <source>
        <dbReference type="Proteomes" id="UP000179807"/>
    </source>
</evidence>
<feature type="region of interest" description="Disordered" evidence="1">
    <location>
        <begin position="148"/>
        <end position="175"/>
    </location>
</feature>
<dbReference type="Proteomes" id="UP000179807">
    <property type="component" value="Unassembled WGS sequence"/>
</dbReference>
<dbReference type="RefSeq" id="XP_068353509.1">
    <property type="nucleotide sequence ID" value="XM_068508835.1"/>
</dbReference>
<dbReference type="SUPFAM" id="SSF54495">
    <property type="entry name" value="UBC-like"/>
    <property type="match status" value="1"/>
</dbReference>
<sequence>MNQQQLILYFRNSRYEKTYHAHIYKLITQLCERFPTLIQQTSMVNNAKSIRIEGTVPIFVNQKYYDCPLRIFLPDSFPKNPPQAMLLLKPGSMVATQYVKANGVFDIQRIYTWNAAGATLIGLVENIIKYLNANPPITLESLTVSQNLSLGNPPSNPPSNPSNSQISNSGQIQGQNQDPHVIAQNVPQYPQMSSTQLPNNSQNISGELTNEKILSAQKRLAQLNKELRDAQNQVFYLELFENAKEITSNISSDLSKCCDDLQAELERANSVEVPEYIVPRDIGESAKLKSDSRAYQETLARFKQAFQAGKVPPEEYFASVRRFSQHYFKTTVLPHMK</sequence>
<dbReference type="GO" id="GO:0008333">
    <property type="term" value="P:endosome to lysosome transport"/>
    <property type="evidence" value="ECO:0007669"/>
    <property type="project" value="TreeGrafter"/>
</dbReference>
<dbReference type="InterPro" id="IPR008883">
    <property type="entry name" value="UEV_N"/>
</dbReference>
<dbReference type="PANTHER" id="PTHR23306">
    <property type="entry name" value="TUMOR SUSCEPTIBILITY GENE 101 PROTEIN-RELATED"/>
    <property type="match status" value="1"/>
</dbReference>
<comment type="caution">
    <text evidence="3">The sequence shown here is derived from an EMBL/GenBank/DDBJ whole genome shotgun (WGS) entry which is preliminary data.</text>
</comment>
<accession>A0A1J4JSX3</accession>
<dbReference type="PROSITE" id="PS51322">
    <property type="entry name" value="UEV"/>
    <property type="match status" value="1"/>
</dbReference>
<dbReference type="GO" id="GO:0043130">
    <property type="term" value="F:ubiquitin binding"/>
    <property type="evidence" value="ECO:0007669"/>
    <property type="project" value="TreeGrafter"/>
</dbReference>
<dbReference type="VEuPathDB" id="TrichDB:TRFO_33028"/>
<dbReference type="EMBL" id="MLAK01000959">
    <property type="protein sequence ID" value="OHT00373.1"/>
    <property type="molecule type" value="Genomic_DNA"/>
</dbReference>
<evidence type="ECO:0000256" key="1">
    <source>
        <dbReference type="SAM" id="MobiDB-lite"/>
    </source>
</evidence>
<dbReference type="AlphaFoldDB" id="A0A1J4JSX3"/>
<keyword evidence="4" id="KW-1185">Reference proteome</keyword>